<dbReference type="Pfam" id="PF22191">
    <property type="entry name" value="IBR_1"/>
    <property type="match status" value="1"/>
</dbReference>
<dbReference type="STRING" id="2018661.A0A2A2KPL9"/>
<keyword evidence="6" id="KW-0863">Zinc-finger</keyword>
<evidence type="ECO:0000256" key="5">
    <source>
        <dbReference type="ARBA" id="ARBA00022737"/>
    </source>
</evidence>
<evidence type="ECO:0000256" key="9">
    <source>
        <dbReference type="SAM" id="MobiDB-lite"/>
    </source>
</evidence>
<dbReference type="GO" id="GO:0016567">
    <property type="term" value="P:protein ubiquitination"/>
    <property type="evidence" value="ECO:0007669"/>
    <property type="project" value="InterPro"/>
</dbReference>
<evidence type="ECO:0000259" key="10">
    <source>
        <dbReference type="PROSITE" id="PS51873"/>
    </source>
</evidence>
<dbReference type="Gene3D" id="1.20.120.1750">
    <property type="match status" value="1"/>
</dbReference>
<evidence type="ECO:0000313" key="12">
    <source>
        <dbReference type="Proteomes" id="UP000218231"/>
    </source>
</evidence>
<feature type="compositionally biased region" description="Polar residues" evidence="9">
    <location>
        <begin position="781"/>
        <end position="794"/>
    </location>
</feature>
<feature type="compositionally biased region" description="Polar residues" evidence="9">
    <location>
        <begin position="303"/>
        <end position="314"/>
    </location>
</feature>
<keyword evidence="4" id="KW-0479">Metal-binding</keyword>
<organism evidence="11 12">
    <name type="scientific">Diploscapter pachys</name>
    <dbReference type="NCBI Taxonomy" id="2018661"/>
    <lineage>
        <taxon>Eukaryota</taxon>
        <taxon>Metazoa</taxon>
        <taxon>Ecdysozoa</taxon>
        <taxon>Nematoda</taxon>
        <taxon>Chromadorea</taxon>
        <taxon>Rhabditida</taxon>
        <taxon>Rhabditina</taxon>
        <taxon>Rhabditomorpha</taxon>
        <taxon>Rhabditoidea</taxon>
        <taxon>Rhabditidae</taxon>
        <taxon>Diploscapter</taxon>
    </lineage>
</organism>
<protein>
    <recommendedName>
        <fullName evidence="2">RBR-type E3 ubiquitin transferase</fullName>
        <ecNumber evidence="2">2.3.2.31</ecNumber>
    </recommendedName>
</protein>
<reference evidence="11 12" key="1">
    <citation type="journal article" date="2017" name="Curr. Biol.">
        <title>Genome architecture and evolution of a unichromosomal asexual nematode.</title>
        <authorList>
            <person name="Fradin H."/>
            <person name="Zegar C."/>
            <person name="Gutwein M."/>
            <person name="Lucas J."/>
            <person name="Kovtun M."/>
            <person name="Corcoran D."/>
            <person name="Baugh L.R."/>
            <person name="Kiontke K."/>
            <person name="Gunsalus K."/>
            <person name="Fitch D.H."/>
            <person name="Piano F."/>
        </authorList>
    </citation>
    <scope>NUCLEOTIDE SEQUENCE [LARGE SCALE GENOMIC DNA]</scope>
    <source>
        <strain evidence="11">PF1309</strain>
    </source>
</reference>
<feature type="compositionally biased region" description="Polar residues" evidence="9">
    <location>
        <begin position="671"/>
        <end position="683"/>
    </location>
</feature>
<feature type="region of interest" description="Disordered" evidence="9">
    <location>
        <begin position="671"/>
        <end position="811"/>
    </location>
</feature>
<evidence type="ECO:0000256" key="8">
    <source>
        <dbReference type="ARBA" id="ARBA00022833"/>
    </source>
</evidence>
<keyword evidence="8" id="KW-0862">Zinc</keyword>
<feature type="region of interest" description="Disordered" evidence="9">
    <location>
        <begin position="303"/>
        <end position="365"/>
    </location>
</feature>
<dbReference type="GO" id="GO:0008270">
    <property type="term" value="F:zinc ion binding"/>
    <property type="evidence" value="ECO:0007669"/>
    <property type="project" value="UniProtKB-KW"/>
</dbReference>
<dbReference type="InterPro" id="IPR044066">
    <property type="entry name" value="TRIAD_supradom"/>
</dbReference>
<dbReference type="SUPFAM" id="SSF57850">
    <property type="entry name" value="RING/U-box"/>
    <property type="match status" value="1"/>
</dbReference>
<evidence type="ECO:0000256" key="3">
    <source>
        <dbReference type="ARBA" id="ARBA00022679"/>
    </source>
</evidence>
<feature type="compositionally biased region" description="Low complexity" evidence="9">
    <location>
        <begin position="627"/>
        <end position="649"/>
    </location>
</feature>
<dbReference type="OrthoDB" id="1431934at2759"/>
<keyword evidence="3" id="KW-0808">Transferase</keyword>
<evidence type="ECO:0000256" key="7">
    <source>
        <dbReference type="ARBA" id="ARBA00022786"/>
    </source>
</evidence>
<keyword evidence="5" id="KW-0677">Repeat</keyword>
<keyword evidence="12" id="KW-1185">Reference proteome</keyword>
<feature type="region of interest" description="Disordered" evidence="9">
    <location>
        <begin position="431"/>
        <end position="477"/>
    </location>
</feature>
<dbReference type="InterPro" id="IPR002867">
    <property type="entry name" value="IBR_dom"/>
</dbReference>
<feature type="domain" description="RING-type" evidence="10">
    <location>
        <begin position="1"/>
        <end position="201"/>
    </location>
</feature>
<dbReference type="Pfam" id="PF01485">
    <property type="entry name" value="IBR"/>
    <property type="match status" value="1"/>
</dbReference>
<dbReference type="EC" id="2.3.2.31" evidence="2"/>
<sequence length="1614" mass="181855">MVANKVQSRDLDFTCLKEDCNRPIAIKHIMRVVVGPPSRIKSLDAAKLEPLLRALKDSIACGDTDTMRVCPTPDCFGLIPVPEEGFPIYKIRCDECGKKRCSGRNCMQPPHKGLTCEVAERIRGDADESLRVYGDRIGQDRLKKCPSCTMTIEKQLGCNHMECAKCKVHFCWLCGFQSKERSELYRHLGDTHQGYGGGFQIQGNQLVQINGVEEPIDPANFMIPEDMDRIEAVPWNIFNLKFDPHSDISSLTEMSHIVVKDLSNADVHRIMDLVVQSRLKSVQLTWSADDNEEASEQVARVRANSSHLCSSDSGSQKCESDKKDDDEQQENGREKEAETETGTDSCSRAQTAQTEQPTHNQAIPIDWKNWQSSNQPVKFVIEPSASGTTLRAGIAEIPEELKKIFYLDGEGKAKMPLEMPPEFIDRVLSKKEQKKMEETQEELSADTETQSNSTDYSSSSPSNHSPSSDSREWKLPADKEERRRIALGEYLNSMKRGEDAKMYFRTQQYQNYWVAFWSRFSPEEIDSKRLGETSIRNNRQKLFEMFEALLKEEGYFDAEEKQTGKDEAGTVQDRDRGAIASLLSSNIHSPFPVQSATTAPDRNNPPSHSAGNQKAGEQINRPFRNGNNPSALRANSSSSHSLESLPNSSQPNRVGAFQKKAEMLRSFAQGQHKSNLPDNNQKPNLPRPASDNRGHAQQYQQHSANNAPFFGRRDRGRGRGGFTQDRMNQTMMDGVQFRDRHESQTSTGSRRRRRGKRSDREVSNLNKTIATTNGAAEDTHNQTINETGSSQNSIRNGNGERNHRGANRGGRRWNEVQMNSQLPNGRAQFNGGMEQSAEVGEMMRQQFSSHWSIPSQQQSYVSVSANSQTPNLLHNKQQQQFFCHAAPSVSTAPTNSMPQFSQQQQSIQPVPQFLHQQPQSVPLGQSAPSAPLPIHLPANPFPVPHFCNKKPKPVKTCNGILVQHSCQILMENFNNWDQLLNRKVQQTQTEQAVQPQHMQQTVHSSAQQIVNAYNHLHNPALDISHQTHPPAAQMQPQAFQQPYPQVSAFRQTVPVSVPAPIPTQPTTTFVANDISTFAQRGPSTAEMNGFAAGSQRALHTQPVNHQQTIPIQYKKGGSTPDEMAYFELKEKKRAEVEHDMQKYFRPAGENSELLRRLGGRGPVVGFLTSTAAPSATAAAAAQSPVFLPPSPVQATPSQPAILHNAPLPFDRQMAQATDDEQDMVEHESRESFCSIYSDEDYGDMDQPTEWKYGLTIGVHRRHPLLVNGGLAQHNGMSLVVMELYTLEFGRTFIVVSESDLDRCAQAEMVRFKQIRSDISICKVAPTFIRHMPFQGTVKIRPGRQISMKTIGLCGYMRSSLSECEINRIPVTIWVDQIGLLKVDARYCSRHQTRNQYDQKDYFAPLRLLEVTLQCDHHEDTFSQILPEHWRMTNAKAIFEEKNSVLAGDNESTPSCYWPVSAEKHEDVLLRKDGLSDGIWEFHSSDFPTRRIWATEQQIVNAQSVLNSRIRLTAVIVPIHLGPFKGTWQALIIGHHDDVERATELRIWNFRSMTRLKAHRGGCSRLRDKVQNILIRESRFNRANMPIVDVDEGILERGTDYPLEWDDVMEMNAGK</sequence>
<dbReference type="Proteomes" id="UP000218231">
    <property type="component" value="Unassembled WGS sequence"/>
</dbReference>
<evidence type="ECO:0000256" key="6">
    <source>
        <dbReference type="ARBA" id="ARBA00022771"/>
    </source>
</evidence>
<comment type="caution">
    <text evidence="11">The sequence shown here is derived from an EMBL/GenBank/DDBJ whole genome shotgun (WGS) entry which is preliminary data.</text>
</comment>
<name>A0A2A2KPL9_9BILA</name>
<proteinExistence type="predicted"/>
<feature type="region of interest" description="Disordered" evidence="9">
    <location>
        <begin position="584"/>
        <end position="653"/>
    </location>
</feature>
<dbReference type="InterPro" id="IPR031127">
    <property type="entry name" value="E3_UB_ligase_RBR"/>
</dbReference>
<dbReference type="PANTHER" id="PTHR11685">
    <property type="entry name" value="RBR FAMILY RING FINGER AND IBR DOMAIN-CONTAINING"/>
    <property type="match status" value="1"/>
</dbReference>
<feature type="compositionally biased region" description="Low complexity" evidence="9">
    <location>
        <begin position="451"/>
        <end position="468"/>
    </location>
</feature>
<evidence type="ECO:0000313" key="11">
    <source>
        <dbReference type="EMBL" id="PAV75895.1"/>
    </source>
</evidence>
<evidence type="ECO:0000256" key="1">
    <source>
        <dbReference type="ARBA" id="ARBA00001798"/>
    </source>
</evidence>
<feature type="compositionally biased region" description="Polar residues" evidence="9">
    <location>
        <begin position="340"/>
        <end position="361"/>
    </location>
</feature>
<gene>
    <name evidence="11" type="ORF">WR25_22632</name>
</gene>
<feature type="compositionally biased region" description="Polar residues" evidence="9">
    <location>
        <begin position="695"/>
        <end position="706"/>
    </location>
</feature>
<dbReference type="PROSITE" id="PS51873">
    <property type="entry name" value="TRIAD"/>
    <property type="match status" value="1"/>
</dbReference>
<dbReference type="EMBL" id="LIAE01008019">
    <property type="protein sequence ID" value="PAV75895.1"/>
    <property type="molecule type" value="Genomic_DNA"/>
</dbReference>
<accession>A0A2A2KPL9</accession>
<comment type="catalytic activity">
    <reaction evidence="1">
        <text>[E2 ubiquitin-conjugating enzyme]-S-ubiquitinyl-L-cysteine + [acceptor protein]-L-lysine = [E2 ubiquitin-conjugating enzyme]-L-cysteine + [acceptor protein]-N(6)-ubiquitinyl-L-lysine.</text>
        <dbReference type="EC" id="2.3.2.31"/>
    </reaction>
</comment>
<dbReference type="GO" id="GO:0061630">
    <property type="term" value="F:ubiquitin protein ligase activity"/>
    <property type="evidence" value="ECO:0007669"/>
    <property type="project" value="UniProtKB-EC"/>
</dbReference>
<evidence type="ECO:0000256" key="4">
    <source>
        <dbReference type="ARBA" id="ARBA00022723"/>
    </source>
</evidence>
<feature type="compositionally biased region" description="Basic and acidic residues" evidence="9">
    <location>
        <begin position="318"/>
        <end position="338"/>
    </location>
</feature>
<dbReference type="CDD" id="cd20335">
    <property type="entry name" value="BRcat_RBR"/>
    <property type="match status" value="1"/>
</dbReference>
<evidence type="ECO:0000256" key="2">
    <source>
        <dbReference type="ARBA" id="ARBA00012251"/>
    </source>
</evidence>
<feature type="compositionally biased region" description="Polar residues" evidence="9">
    <location>
        <begin position="763"/>
        <end position="774"/>
    </location>
</feature>
<keyword evidence="7" id="KW-0833">Ubl conjugation pathway</keyword>
<feature type="compositionally biased region" description="Polar residues" evidence="9">
    <location>
        <begin position="584"/>
        <end position="612"/>
    </location>
</feature>